<evidence type="ECO:0000313" key="3">
    <source>
        <dbReference type="Proteomes" id="UP000469159"/>
    </source>
</evidence>
<dbReference type="EMBL" id="WTYK01000008">
    <property type="protein sequence ID" value="MXP42533.1"/>
    <property type="molecule type" value="Genomic_DNA"/>
</dbReference>
<dbReference type="AlphaFoldDB" id="A0A6I4UY69"/>
<protein>
    <submittedName>
        <fullName evidence="2">Uncharacterized protein</fullName>
    </submittedName>
</protein>
<dbReference type="OrthoDB" id="8457064at2"/>
<proteinExistence type="predicted"/>
<keyword evidence="3" id="KW-1185">Reference proteome</keyword>
<evidence type="ECO:0000313" key="2">
    <source>
        <dbReference type="EMBL" id="MXP42533.1"/>
    </source>
</evidence>
<gene>
    <name evidence="2" type="ORF">GRI75_12870</name>
</gene>
<comment type="caution">
    <text evidence="2">The sequence shown here is derived from an EMBL/GenBank/DDBJ whole genome shotgun (WGS) entry which is preliminary data.</text>
</comment>
<sequence length="275" mass="31644">MRERFELFRLSLLQRQQIDAFEARRTREEYLRAVFLDRWVFEYYGNEFHYVPDEQQPRSDVILARIGRKLTTTENLPPDEGFADTLHQGWKALAVLIDPREHRDGQKAAVALNERVGSPQRLIAEVVRTINSKLPNTDWHIEVEPIPDTESFWQYARKHEGEITNLAFEFVPPNMFGGSDDLSEELRQFRKAEHAEKVTLILKAQEGLDAVTKRTKEAVDYISKAGGTIRARSKRGRAFSSTRKTATTRIDEPDVPEETKASALARLASRILGHE</sequence>
<feature type="region of interest" description="Disordered" evidence="1">
    <location>
        <begin position="235"/>
        <end position="257"/>
    </location>
</feature>
<name>A0A6I4UY69_9SPHN</name>
<evidence type="ECO:0000256" key="1">
    <source>
        <dbReference type="SAM" id="MobiDB-lite"/>
    </source>
</evidence>
<feature type="compositionally biased region" description="Polar residues" evidence="1">
    <location>
        <begin position="239"/>
        <end position="248"/>
    </location>
</feature>
<reference evidence="2 3" key="1">
    <citation type="submission" date="2019-12" db="EMBL/GenBank/DDBJ databases">
        <title>Genomic-based taxomic classification of the family Erythrobacteraceae.</title>
        <authorList>
            <person name="Xu L."/>
        </authorList>
    </citation>
    <scope>NUCLEOTIDE SEQUENCE [LARGE SCALE GENOMIC DNA]</scope>
    <source>
        <strain evidence="2 3">MCCC 1K02066</strain>
    </source>
</reference>
<accession>A0A6I4UY69</accession>
<dbReference type="RefSeq" id="WP_160747392.1">
    <property type="nucleotide sequence ID" value="NZ_WTYK01000008.1"/>
</dbReference>
<dbReference type="Proteomes" id="UP000469159">
    <property type="component" value="Unassembled WGS sequence"/>
</dbReference>
<organism evidence="2 3">
    <name type="scientific">Croceibacterium soli</name>
    <dbReference type="NCBI Taxonomy" id="1739690"/>
    <lineage>
        <taxon>Bacteria</taxon>
        <taxon>Pseudomonadati</taxon>
        <taxon>Pseudomonadota</taxon>
        <taxon>Alphaproteobacteria</taxon>
        <taxon>Sphingomonadales</taxon>
        <taxon>Erythrobacteraceae</taxon>
        <taxon>Croceibacterium</taxon>
    </lineage>
</organism>